<dbReference type="AlphaFoldDB" id="A0A3S1B5E4"/>
<gene>
    <name evidence="2" type="ORF">EGW08_011944</name>
</gene>
<accession>A0A3S1B5E4</accession>
<protein>
    <submittedName>
        <fullName evidence="2">Uncharacterized protein</fullName>
    </submittedName>
</protein>
<feature type="chain" id="PRO_5018593520" evidence="1">
    <location>
        <begin position="21"/>
        <end position="162"/>
    </location>
</feature>
<evidence type="ECO:0000313" key="3">
    <source>
        <dbReference type="Proteomes" id="UP000271974"/>
    </source>
</evidence>
<sequence>MKVFVATAILAAVLLAHTDAALVKRNVFTDAWKTLKEFEEQLVHTTFPKLYSMGQAGVKAIRDLAVELTEDALGAVKDEYQQIKASVNSTIHSDEFDEAVNNLIPLINNVYTAAGCTIVCEGSAFLTKNVVIEVVASSTCPLLCQGALAKLRHAAETLEATL</sequence>
<organism evidence="2 3">
    <name type="scientific">Elysia chlorotica</name>
    <name type="common">Eastern emerald elysia</name>
    <name type="synonym">Sea slug</name>
    <dbReference type="NCBI Taxonomy" id="188477"/>
    <lineage>
        <taxon>Eukaryota</taxon>
        <taxon>Metazoa</taxon>
        <taxon>Spiralia</taxon>
        <taxon>Lophotrochozoa</taxon>
        <taxon>Mollusca</taxon>
        <taxon>Gastropoda</taxon>
        <taxon>Heterobranchia</taxon>
        <taxon>Euthyneura</taxon>
        <taxon>Panpulmonata</taxon>
        <taxon>Sacoglossa</taxon>
        <taxon>Placobranchoidea</taxon>
        <taxon>Plakobranchidae</taxon>
        <taxon>Elysia</taxon>
    </lineage>
</organism>
<dbReference type="Proteomes" id="UP000271974">
    <property type="component" value="Unassembled WGS sequence"/>
</dbReference>
<name>A0A3S1B5E4_ELYCH</name>
<dbReference type="EMBL" id="RQTK01000400">
    <property type="protein sequence ID" value="RUS80306.1"/>
    <property type="molecule type" value="Genomic_DNA"/>
</dbReference>
<evidence type="ECO:0000256" key="1">
    <source>
        <dbReference type="SAM" id="SignalP"/>
    </source>
</evidence>
<feature type="signal peptide" evidence="1">
    <location>
        <begin position="1"/>
        <end position="20"/>
    </location>
</feature>
<keyword evidence="1" id="KW-0732">Signal</keyword>
<evidence type="ECO:0000313" key="2">
    <source>
        <dbReference type="EMBL" id="RUS80306.1"/>
    </source>
</evidence>
<keyword evidence="3" id="KW-1185">Reference proteome</keyword>
<comment type="caution">
    <text evidence="2">The sequence shown here is derived from an EMBL/GenBank/DDBJ whole genome shotgun (WGS) entry which is preliminary data.</text>
</comment>
<proteinExistence type="predicted"/>
<reference evidence="2 3" key="1">
    <citation type="submission" date="2019-01" db="EMBL/GenBank/DDBJ databases">
        <title>A draft genome assembly of the solar-powered sea slug Elysia chlorotica.</title>
        <authorList>
            <person name="Cai H."/>
            <person name="Li Q."/>
            <person name="Fang X."/>
            <person name="Li J."/>
            <person name="Curtis N.E."/>
            <person name="Altenburger A."/>
            <person name="Shibata T."/>
            <person name="Feng M."/>
            <person name="Maeda T."/>
            <person name="Schwartz J.A."/>
            <person name="Shigenobu S."/>
            <person name="Lundholm N."/>
            <person name="Nishiyama T."/>
            <person name="Yang H."/>
            <person name="Hasebe M."/>
            <person name="Li S."/>
            <person name="Pierce S.K."/>
            <person name="Wang J."/>
        </authorList>
    </citation>
    <scope>NUCLEOTIDE SEQUENCE [LARGE SCALE GENOMIC DNA]</scope>
    <source>
        <strain evidence="2">EC2010</strain>
        <tissue evidence="2">Whole organism of an adult</tissue>
    </source>
</reference>